<sequence length="121" mass="12542">MVFEMRLRRPLRHAGAAIVCAVALLAGGAPAGAQSSQPSGPPPAPPPAVVFLCDDGTTIVARFPDTATALLQVGDDRYELTTTTAASGVRYAGAGVVFWTHHGDARFERRATSTTCKGPGH</sequence>
<reference evidence="7" key="1">
    <citation type="journal article" date="2014" name="Int. J. Syst. Evol. Microbiol.">
        <title>Complete genome sequence of Corynebacterium casei LMG S-19264T (=DSM 44701T), isolated from a smear-ripened cheese.</title>
        <authorList>
            <consortium name="US DOE Joint Genome Institute (JGI-PGF)"/>
            <person name="Walter F."/>
            <person name="Albersmeier A."/>
            <person name="Kalinowski J."/>
            <person name="Ruckert C."/>
        </authorList>
    </citation>
    <scope>NUCLEOTIDE SEQUENCE</scope>
    <source>
        <strain evidence="7">CGMCC 1.12919</strain>
    </source>
</reference>
<gene>
    <name evidence="7" type="ORF">GCM10010994_42530</name>
</gene>
<keyword evidence="1 5" id="KW-0732">Signal</keyword>
<feature type="chain" id="PRO_5037403057" description="C-type lysozyme inhibitor domain-containing protein" evidence="5">
    <location>
        <begin position="32"/>
        <end position="121"/>
    </location>
</feature>
<feature type="domain" description="C-type lysozyme inhibitor" evidence="6">
    <location>
        <begin position="51"/>
        <end position="113"/>
    </location>
</feature>
<dbReference type="AlphaFoldDB" id="A0A916UQF1"/>
<comment type="caution">
    <text evidence="7">The sequence shown here is derived from an EMBL/GenBank/DDBJ whole genome shotgun (WGS) entry which is preliminary data.</text>
</comment>
<protein>
    <recommendedName>
        <fullName evidence="6">C-type lysozyme inhibitor domain-containing protein</fullName>
    </recommendedName>
</protein>
<evidence type="ECO:0000256" key="5">
    <source>
        <dbReference type="SAM" id="SignalP"/>
    </source>
</evidence>
<evidence type="ECO:0000259" key="6">
    <source>
        <dbReference type="Pfam" id="PF09864"/>
    </source>
</evidence>
<dbReference type="InterPro" id="IPR036328">
    <property type="entry name" value="MliC_sf"/>
</dbReference>
<keyword evidence="4" id="KW-0449">Lipoprotein</keyword>
<dbReference type="InterPro" id="IPR018660">
    <property type="entry name" value="MliC"/>
</dbReference>
<proteinExistence type="predicted"/>
<evidence type="ECO:0000313" key="8">
    <source>
        <dbReference type="Proteomes" id="UP000637002"/>
    </source>
</evidence>
<dbReference type="Proteomes" id="UP000637002">
    <property type="component" value="Unassembled WGS sequence"/>
</dbReference>
<evidence type="ECO:0000256" key="3">
    <source>
        <dbReference type="ARBA" id="ARBA00023139"/>
    </source>
</evidence>
<feature type="signal peptide" evidence="5">
    <location>
        <begin position="1"/>
        <end position="31"/>
    </location>
</feature>
<evidence type="ECO:0000256" key="4">
    <source>
        <dbReference type="ARBA" id="ARBA00023288"/>
    </source>
</evidence>
<evidence type="ECO:0000256" key="1">
    <source>
        <dbReference type="ARBA" id="ARBA00022729"/>
    </source>
</evidence>
<keyword evidence="2" id="KW-0472">Membrane</keyword>
<reference evidence="7" key="2">
    <citation type="submission" date="2020-09" db="EMBL/GenBank/DDBJ databases">
        <authorList>
            <person name="Sun Q."/>
            <person name="Zhou Y."/>
        </authorList>
    </citation>
    <scope>NUCLEOTIDE SEQUENCE</scope>
    <source>
        <strain evidence="7">CGMCC 1.12919</strain>
    </source>
</reference>
<evidence type="ECO:0000256" key="2">
    <source>
        <dbReference type="ARBA" id="ARBA00023136"/>
    </source>
</evidence>
<dbReference type="Pfam" id="PF09864">
    <property type="entry name" value="MliC"/>
    <property type="match status" value="1"/>
</dbReference>
<keyword evidence="3" id="KW-0564">Palmitate</keyword>
<dbReference type="Gene3D" id="2.40.128.200">
    <property type="match status" value="1"/>
</dbReference>
<evidence type="ECO:0000313" key="7">
    <source>
        <dbReference type="EMBL" id="GGC80045.1"/>
    </source>
</evidence>
<name>A0A916UQF1_9HYPH</name>
<dbReference type="EMBL" id="BMGG01000008">
    <property type="protein sequence ID" value="GGC80045.1"/>
    <property type="molecule type" value="Genomic_DNA"/>
</dbReference>
<dbReference type="SUPFAM" id="SSF141488">
    <property type="entry name" value="YdhA-like"/>
    <property type="match status" value="1"/>
</dbReference>
<organism evidence="7 8">
    <name type="scientific">Chelatococcus reniformis</name>
    <dbReference type="NCBI Taxonomy" id="1494448"/>
    <lineage>
        <taxon>Bacteria</taxon>
        <taxon>Pseudomonadati</taxon>
        <taxon>Pseudomonadota</taxon>
        <taxon>Alphaproteobacteria</taxon>
        <taxon>Hyphomicrobiales</taxon>
        <taxon>Chelatococcaceae</taxon>
        <taxon>Chelatococcus</taxon>
    </lineage>
</organism>
<accession>A0A916UQF1</accession>
<keyword evidence="8" id="KW-1185">Reference proteome</keyword>